<dbReference type="KEGG" id="svn:CP980_00090"/>
<dbReference type="AlphaFoldDB" id="A0A5J6IY38"/>
<reference evidence="1 2" key="1">
    <citation type="submission" date="2017-09" db="EMBL/GenBank/DDBJ databases">
        <authorList>
            <person name="Lee N."/>
            <person name="Cho B.-K."/>
        </authorList>
    </citation>
    <scope>NUCLEOTIDE SEQUENCE [LARGE SCALE GENOMIC DNA]</scope>
    <source>
        <strain evidence="1 2">ATCC 27476</strain>
    </source>
</reference>
<dbReference type="Proteomes" id="UP000325563">
    <property type="component" value="Chromosome"/>
</dbReference>
<sequence length="329" mass="35088">MWEASKPYQRWLPDAYHSVEDVTLKGANWKGGTSHKLRPGGSYGSGKVLVTGDGGSGFIGVVPYPALSGYHWAINVKGANEPGDLHGVDLLPDGSVVAAFAGADGVPGKVELYTKEQGQPGDWSGTPVQTIPLNSAHEVVADANGRDVWVLGGLELRKLTYDPATKRFANTTGTSYPLPKNPKGEGAWGHDLTPVYGNPDRFWVGANAGVVQFSKSGAADCHSDTYAKWPTLAAVQEIPNGANRWCTDYGNGLANSRIMLNSVGSDPVSQRVATTCSKDCGLANIGSDGKPTYTTSWIEIAGRTAGKEQYRWSENSKHYKVTWAVAAYN</sequence>
<protein>
    <submittedName>
        <fullName evidence="1">Uncharacterized protein</fullName>
    </submittedName>
</protein>
<evidence type="ECO:0000313" key="1">
    <source>
        <dbReference type="EMBL" id="QEV43699.1"/>
    </source>
</evidence>
<dbReference type="EMBL" id="CP023692">
    <property type="protein sequence ID" value="QEV43699.1"/>
    <property type="molecule type" value="Genomic_DNA"/>
</dbReference>
<proteinExistence type="predicted"/>
<organism evidence="1 2">
    <name type="scientific">Streptomyces vinaceus</name>
    <dbReference type="NCBI Taxonomy" id="1960"/>
    <lineage>
        <taxon>Bacteria</taxon>
        <taxon>Bacillati</taxon>
        <taxon>Actinomycetota</taxon>
        <taxon>Actinomycetes</taxon>
        <taxon>Kitasatosporales</taxon>
        <taxon>Streptomycetaceae</taxon>
        <taxon>Streptomyces</taxon>
    </lineage>
</organism>
<dbReference type="RefSeq" id="WP_150492188.1">
    <property type="nucleotide sequence ID" value="NZ_CP023692.1"/>
</dbReference>
<gene>
    <name evidence="1" type="ORF">CP980_00090</name>
</gene>
<accession>A0A5J6IY38</accession>
<dbReference type="GeneID" id="95608996"/>
<name>A0A5J6IY38_STRVI</name>
<evidence type="ECO:0000313" key="2">
    <source>
        <dbReference type="Proteomes" id="UP000325563"/>
    </source>
</evidence>
<keyword evidence="2" id="KW-1185">Reference proteome</keyword>